<reference evidence="1 2" key="1">
    <citation type="submission" date="2024-01" db="EMBL/GenBank/DDBJ databases">
        <title>The genomes of 5 underutilized Papilionoideae crops provide insights into root nodulation and disease resistanc.</title>
        <authorList>
            <person name="Jiang F."/>
        </authorList>
    </citation>
    <scope>NUCLEOTIDE SEQUENCE [LARGE SCALE GENOMIC DNA]</scope>
    <source>
        <strain evidence="1">LVBAO_FW01</strain>
        <tissue evidence="1">Leaves</tissue>
    </source>
</reference>
<dbReference type="AlphaFoldDB" id="A0AAN9JYB8"/>
<keyword evidence="2" id="KW-1185">Reference proteome</keyword>
<name>A0AAN9JYB8_CANGL</name>
<dbReference type="EMBL" id="JAYMYQ010000010">
    <property type="protein sequence ID" value="KAK7307148.1"/>
    <property type="molecule type" value="Genomic_DNA"/>
</dbReference>
<dbReference type="Proteomes" id="UP001367508">
    <property type="component" value="Unassembled WGS sequence"/>
</dbReference>
<proteinExistence type="predicted"/>
<gene>
    <name evidence="1" type="ORF">VNO77_39962</name>
</gene>
<accession>A0AAN9JYB8</accession>
<sequence>MQSEIFKRGTAFEICALPKGPSVYSNCGGNVYLLIQGTRTLVQTSWRLSQESLSNIPECRASANSLFL</sequence>
<evidence type="ECO:0000313" key="1">
    <source>
        <dbReference type="EMBL" id="KAK7307148.1"/>
    </source>
</evidence>
<evidence type="ECO:0000313" key="2">
    <source>
        <dbReference type="Proteomes" id="UP001367508"/>
    </source>
</evidence>
<comment type="caution">
    <text evidence="1">The sequence shown here is derived from an EMBL/GenBank/DDBJ whole genome shotgun (WGS) entry which is preliminary data.</text>
</comment>
<protein>
    <submittedName>
        <fullName evidence="1">Uncharacterized protein</fullName>
    </submittedName>
</protein>
<organism evidence="1 2">
    <name type="scientific">Canavalia gladiata</name>
    <name type="common">Sword bean</name>
    <name type="synonym">Dolichos gladiatus</name>
    <dbReference type="NCBI Taxonomy" id="3824"/>
    <lineage>
        <taxon>Eukaryota</taxon>
        <taxon>Viridiplantae</taxon>
        <taxon>Streptophyta</taxon>
        <taxon>Embryophyta</taxon>
        <taxon>Tracheophyta</taxon>
        <taxon>Spermatophyta</taxon>
        <taxon>Magnoliopsida</taxon>
        <taxon>eudicotyledons</taxon>
        <taxon>Gunneridae</taxon>
        <taxon>Pentapetalae</taxon>
        <taxon>rosids</taxon>
        <taxon>fabids</taxon>
        <taxon>Fabales</taxon>
        <taxon>Fabaceae</taxon>
        <taxon>Papilionoideae</taxon>
        <taxon>50 kb inversion clade</taxon>
        <taxon>NPAAA clade</taxon>
        <taxon>indigoferoid/millettioid clade</taxon>
        <taxon>Phaseoleae</taxon>
        <taxon>Canavalia</taxon>
    </lineage>
</organism>